<dbReference type="PROSITE" id="PS50801">
    <property type="entry name" value="STAS"/>
    <property type="match status" value="1"/>
</dbReference>
<organism evidence="3 4">
    <name type="scientific">Lentzea tibetensis</name>
    <dbReference type="NCBI Taxonomy" id="2591470"/>
    <lineage>
        <taxon>Bacteria</taxon>
        <taxon>Bacillati</taxon>
        <taxon>Actinomycetota</taxon>
        <taxon>Actinomycetes</taxon>
        <taxon>Pseudonocardiales</taxon>
        <taxon>Pseudonocardiaceae</taxon>
        <taxon>Lentzea</taxon>
    </lineage>
</organism>
<accession>A0A563F298</accession>
<dbReference type="Proteomes" id="UP000316639">
    <property type="component" value="Unassembled WGS sequence"/>
</dbReference>
<keyword evidence="1" id="KW-1133">Transmembrane helix</keyword>
<dbReference type="OrthoDB" id="3576811at2"/>
<keyword evidence="4" id="KW-1185">Reference proteome</keyword>
<feature type="transmembrane region" description="Helical" evidence="1">
    <location>
        <begin position="46"/>
        <end position="68"/>
    </location>
</feature>
<keyword evidence="1" id="KW-0812">Transmembrane</keyword>
<dbReference type="AlphaFoldDB" id="A0A563F298"/>
<gene>
    <name evidence="3" type="ORF">FKR81_00210</name>
</gene>
<reference evidence="3 4" key="1">
    <citation type="submission" date="2019-07" db="EMBL/GenBank/DDBJ databases">
        <title>Lentzea xizangensis sp. nov., isolated from Qinghai-Tibetan Plateau Soils.</title>
        <authorList>
            <person name="Huang J."/>
        </authorList>
    </citation>
    <scope>NUCLEOTIDE SEQUENCE [LARGE SCALE GENOMIC DNA]</scope>
    <source>
        <strain evidence="3 4">FXJ1.1311</strain>
    </source>
</reference>
<dbReference type="Gene3D" id="3.30.750.24">
    <property type="entry name" value="STAS domain"/>
    <property type="match status" value="1"/>
</dbReference>
<dbReference type="EMBL" id="VOBR01000001">
    <property type="protein sequence ID" value="TWP54033.1"/>
    <property type="molecule type" value="Genomic_DNA"/>
</dbReference>
<dbReference type="InterPro" id="IPR002645">
    <property type="entry name" value="STAS_dom"/>
</dbReference>
<proteinExistence type="predicted"/>
<dbReference type="Pfam" id="PF01740">
    <property type="entry name" value="STAS"/>
    <property type="match status" value="1"/>
</dbReference>
<protein>
    <submittedName>
        <fullName evidence="3">STAS domain-containing protein</fullName>
    </submittedName>
</protein>
<keyword evidence="1" id="KW-0472">Membrane</keyword>
<dbReference type="InterPro" id="IPR036513">
    <property type="entry name" value="STAS_dom_sf"/>
</dbReference>
<sequence>MRSTITEQLVRRGSIVIAVRGEVDLRSGPYCTFASRSTSARRGPDLIVDLTAVSFLDIAGLATLMAVWEATMTAEVEFIVVARTRAVLRR</sequence>
<dbReference type="CDD" id="cd07043">
    <property type="entry name" value="STAS_anti-anti-sigma_factors"/>
    <property type="match status" value="1"/>
</dbReference>
<dbReference type="SUPFAM" id="SSF52091">
    <property type="entry name" value="SpoIIaa-like"/>
    <property type="match status" value="1"/>
</dbReference>
<name>A0A563F298_9PSEU</name>
<evidence type="ECO:0000313" key="4">
    <source>
        <dbReference type="Proteomes" id="UP000316639"/>
    </source>
</evidence>
<evidence type="ECO:0000313" key="3">
    <source>
        <dbReference type="EMBL" id="TWP54033.1"/>
    </source>
</evidence>
<evidence type="ECO:0000259" key="2">
    <source>
        <dbReference type="PROSITE" id="PS50801"/>
    </source>
</evidence>
<feature type="domain" description="STAS" evidence="2">
    <location>
        <begin position="1"/>
        <end position="90"/>
    </location>
</feature>
<evidence type="ECO:0000256" key="1">
    <source>
        <dbReference type="SAM" id="Phobius"/>
    </source>
</evidence>
<comment type="caution">
    <text evidence="3">The sequence shown here is derived from an EMBL/GenBank/DDBJ whole genome shotgun (WGS) entry which is preliminary data.</text>
</comment>